<gene>
    <name evidence="2" type="ORF">MSPICULIGERA_LOCUS10251</name>
</gene>
<accession>A0AA36CPS3</accession>
<protein>
    <submittedName>
        <fullName evidence="2">Uncharacterized protein</fullName>
    </submittedName>
</protein>
<keyword evidence="3" id="KW-1185">Reference proteome</keyword>
<reference evidence="2" key="1">
    <citation type="submission" date="2023-06" db="EMBL/GenBank/DDBJ databases">
        <authorList>
            <person name="Delattre M."/>
        </authorList>
    </citation>
    <scope>NUCLEOTIDE SEQUENCE</scope>
    <source>
        <strain evidence="2">AF72</strain>
    </source>
</reference>
<feature type="non-terminal residue" evidence="2">
    <location>
        <position position="207"/>
    </location>
</feature>
<evidence type="ECO:0000313" key="3">
    <source>
        <dbReference type="Proteomes" id="UP001177023"/>
    </source>
</evidence>
<proteinExistence type="predicted"/>
<evidence type="ECO:0000313" key="2">
    <source>
        <dbReference type="EMBL" id="CAJ0571853.1"/>
    </source>
</evidence>
<evidence type="ECO:0000256" key="1">
    <source>
        <dbReference type="SAM" id="MobiDB-lite"/>
    </source>
</evidence>
<organism evidence="2 3">
    <name type="scientific">Mesorhabditis spiculigera</name>
    <dbReference type="NCBI Taxonomy" id="96644"/>
    <lineage>
        <taxon>Eukaryota</taxon>
        <taxon>Metazoa</taxon>
        <taxon>Ecdysozoa</taxon>
        <taxon>Nematoda</taxon>
        <taxon>Chromadorea</taxon>
        <taxon>Rhabditida</taxon>
        <taxon>Rhabditina</taxon>
        <taxon>Rhabditomorpha</taxon>
        <taxon>Rhabditoidea</taxon>
        <taxon>Rhabditidae</taxon>
        <taxon>Mesorhabditinae</taxon>
        <taxon>Mesorhabditis</taxon>
    </lineage>
</organism>
<dbReference type="Proteomes" id="UP001177023">
    <property type="component" value="Unassembled WGS sequence"/>
</dbReference>
<feature type="region of interest" description="Disordered" evidence="1">
    <location>
        <begin position="1"/>
        <end position="37"/>
    </location>
</feature>
<dbReference type="AlphaFoldDB" id="A0AA36CPS3"/>
<dbReference type="EMBL" id="CATQJA010002585">
    <property type="protein sequence ID" value="CAJ0571853.1"/>
    <property type="molecule type" value="Genomic_DNA"/>
</dbReference>
<feature type="compositionally biased region" description="Basic and acidic residues" evidence="1">
    <location>
        <begin position="13"/>
        <end position="37"/>
    </location>
</feature>
<name>A0AA36CPS3_9BILA</name>
<comment type="caution">
    <text evidence="2">The sequence shown here is derived from an EMBL/GenBank/DDBJ whole genome shotgun (WGS) entry which is preliminary data.</text>
</comment>
<feature type="compositionally biased region" description="Polar residues" evidence="1">
    <location>
        <begin position="1"/>
        <end position="12"/>
    </location>
</feature>
<sequence length="207" mass="23361">MLNVIQRGTTVNPEEKKTARREKRNDQGRKSIKDKDDDNPTRVLIVAAPAMLVPMQLIPISFKRTTKVCALNPDLIAQLIDVRPWAVSWVLAPPLTVRTHYILPNTGLDGDENQTCQLCRKEAATRPMGPFFLIGTACLNRINYQRGKPAWTRRHRNDCSHKNFQAESLPTNPAERREKILALTEGNCGFCIFIAASLLQVPLDLYS</sequence>